<dbReference type="InterPro" id="IPR011011">
    <property type="entry name" value="Znf_FYVE_PHD"/>
</dbReference>
<feature type="compositionally biased region" description="Basic and acidic residues" evidence="5">
    <location>
        <begin position="65"/>
        <end position="80"/>
    </location>
</feature>
<protein>
    <recommendedName>
        <fullName evidence="6">FYVE-type domain-containing protein</fullName>
    </recommendedName>
</protein>
<evidence type="ECO:0000256" key="1">
    <source>
        <dbReference type="ARBA" id="ARBA00022723"/>
    </source>
</evidence>
<feature type="compositionally biased region" description="Pro residues" evidence="5">
    <location>
        <begin position="86"/>
        <end position="106"/>
    </location>
</feature>
<dbReference type="GO" id="GO:0032266">
    <property type="term" value="F:phosphatidylinositol-3-phosphate binding"/>
    <property type="evidence" value="ECO:0007669"/>
    <property type="project" value="UniProtKB-ARBA"/>
</dbReference>
<evidence type="ECO:0000259" key="6">
    <source>
        <dbReference type="PROSITE" id="PS50178"/>
    </source>
</evidence>
<keyword evidence="3" id="KW-0862">Zinc</keyword>
<dbReference type="InterPro" id="IPR000306">
    <property type="entry name" value="Znf_FYVE"/>
</dbReference>
<feature type="domain" description="FYVE-type" evidence="6">
    <location>
        <begin position="240"/>
        <end position="319"/>
    </location>
</feature>
<proteinExistence type="predicted"/>
<keyword evidence="8" id="KW-1185">Reference proteome</keyword>
<evidence type="ECO:0000256" key="2">
    <source>
        <dbReference type="ARBA" id="ARBA00022771"/>
    </source>
</evidence>
<dbReference type="Gene3D" id="3.30.40.10">
    <property type="entry name" value="Zinc/RING finger domain, C3HC4 (zinc finger)"/>
    <property type="match status" value="1"/>
</dbReference>
<evidence type="ECO:0000256" key="5">
    <source>
        <dbReference type="SAM" id="MobiDB-lite"/>
    </source>
</evidence>
<name>A0A9P8PMI3_9ASCO</name>
<accession>A0A9P8PMI3</accession>
<reference evidence="7" key="2">
    <citation type="submission" date="2021-01" db="EMBL/GenBank/DDBJ databases">
        <authorList>
            <person name="Schikora-Tamarit M.A."/>
        </authorList>
    </citation>
    <scope>NUCLEOTIDE SEQUENCE</scope>
    <source>
        <strain evidence="7">NCAIM Y.01608</strain>
    </source>
</reference>
<evidence type="ECO:0000256" key="4">
    <source>
        <dbReference type="PROSITE-ProRule" id="PRU00091"/>
    </source>
</evidence>
<sequence>MASHRTTGSLKLQPMNSANYTAAQDGVQDLQSPTNTESVGDKPSFQVAGPTLQPILDMATASLPNEERQSLTNSEPKEQSSKSSQPQPPEPQAVPPAPSLTPPSDPLPEHKNNNPVAQAIPGKPMTLYIDQKSLSESPPPRTKSPFRDSPNIFIKQINDQRRPLYTPAVLRSDSIGQTTGGSETFDVYKPPERPILKSALSSSSLRSLTSITDYFGGFVRGYGGKPAQIEGPTRRHWKPNNSRFSCAKCNRIFHFMTESRRKHHCRYCGEIFCNDCLKNFVYLNDNAHFTLFGSSEDNLDTKDKKYLCKVCQNCAQKYEVYLKEHTTKNLDLDSNKTTNGKVNTTRRETIANNQNPMPADWDWSSF</sequence>
<feature type="compositionally biased region" description="Polar residues" evidence="5">
    <location>
        <begin position="1"/>
        <end position="22"/>
    </location>
</feature>
<dbReference type="InterPro" id="IPR013083">
    <property type="entry name" value="Znf_RING/FYVE/PHD"/>
</dbReference>
<evidence type="ECO:0000313" key="8">
    <source>
        <dbReference type="Proteomes" id="UP000788993"/>
    </source>
</evidence>
<organism evidence="7 8">
    <name type="scientific">Ogataea polymorpha</name>
    <dbReference type="NCBI Taxonomy" id="460523"/>
    <lineage>
        <taxon>Eukaryota</taxon>
        <taxon>Fungi</taxon>
        <taxon>Dikarya</taxon>
        <taxon>Ascomycota</taxon>
        <taxon>Saccharomycotina</taxon>
        <taxon>Pichiomycetes</taxon>
        <taxon>Pichiales</taxon>
        <taxon>Pichiaceae</taxon>
        <taxon>Ogataea</taxon>
    </lineage>
</organism>
<dbReference type="Proteomes" id="UP000788993">
    <property type="component" value="Unassembled WGS sequence"/>
</dbReference>
<evidence type="ECO:0000256" key="3">
    <source>
        <dbReference type="ARBA" id="ARBA00022833"/>
    </source>
</evidence>
<feature type="region of interest" description="Disordered" evidence="5">
    <location>
        <begin position="1"/>
        <end position="121"/>
    </location>
</feature>
<keyword evidence="2 4" id="KW-0863">Zinc-finger</keyword>
<dbReference type="PROSITE" id="PS50178">
    <property type="entry name" value="ZF_FYVE"/>
    <property type="match status" value="1"/>
</dbReference>
<dbReference type="Pfam" id="PF01363">
    <property type="entry name" value="FYVE"/>
    <property type="match status" value="1"/>
</dbReference>
<dbReference type="EMBL" id="JAEUBD010000526">
    <property type="protein sequence ID" value="KAH3673949.1"/>
    <property type="molecule type" value="Genomic_DNA"/>
</dbReference>
<feature type="compositionally biased region" description="Polar residues" evidence="5">
    <location>
        <begin position="29"/>
        <end position="38"/>
    </location>
</feature>
<dbReference type="SMART" id="SM00064">
    <property type="entry name" value="FYVE"/>
    <property type="match status" value="1"/>
</dbReference>
<reference evidence="7" key="1">
    <citation type="journal article" date="2021" name="Open Biol.">
        <title>Shared evolutionary footprints suggest mitochondrial oxidative damage underlies multiple complex I losses in fungi.</title>
        <authorList>
            <person name="Schikora-Tamarit M.A."/>
            <person name="Marcet-Houben M."/>
            <person name="Nosek J."/>
            <person name="Gabaldon T."/>
        </authorList>
    </citation>
    <scope>NUCLEOTIDE SEQUENCE</scope>
    <source>
        <strain evidence="7">NCAIM Y.01608</strain>
    </source>
</reference>
<dbReference type="SUPFAM" id="SSF57903">
    <property type="entry name" value="FYVE/PHD zinc finger"/>
    <property type="match status" value="1"/>
</dbReference>
<comment type="caution">
    <text evidence="7">The sequence shown here is derived from an EMBL/GenBank/DDBJ whole genome shotgun (WGS) entry which is preliminary data.</text>
</comment>
<gene>
    <name evidence="7" type="ORF">OGATHE_001929</name>
</gene>
<dbReference type="GO" id="GO:0008270">
    <property type="term" value="F:zinc ion binding"/>
    <property type="evidence" value="ECO:0007669"/>
    <property type="project" value="UniProtKB-KW"/>
</dbReference>
<dbReference type="AlphaFoldDB" id="A0A9P8PMI3"/>
<evidence type="ECO:0000313" key="7">
    <source>
        <dbReference type="EMBL" id="KAH3673949.1"/>
    </source>
</evidence>
<dbReference type="InterPro" id="IPR017455">
    <property type="entry name" value="Znf_FYVE-rel"/>
</dbReference>
<keyword evidence="1" id="KW-0479">Metal-binding</keyword>